<dbReference type="Pfam" id="PF00210">
    <property type="entry name" value="Ferritin"/>
    <property type="match status" value="1"/>
</dbReference>
<dbReference type="Proteomes" id="UP000063919">
    <property type="component" value="Chromosome"/>
</dbReference>
<dbReference type="RefSeq" id="WP_053945826.1">
    <property type="nucleotide sequence ID" value="NZ_CP012622.1"/>
</dbReference>
<feature type="domain" description="Ferritin-like diiron" evidence="1">
    <location>
        <begin position="1"/>
        <end position="144"/>
    </location>
</feature>
<dbReference type="SUPFAM" id="SSF47240">
    <property type="entry name" value="Ferritin-like"/>
    <property type="match status" value="1"/>
</dbReference>
<dbReference type="InterPro" id="IPR009078">
    <property type="entry name" value="Ferritin-like_SF"/>
</dbReference>
<sequence>MDKLILSNLQDYINEHIKMQINCFNMSRKCDELGYPGFTHFFQVQAQDEFLHQRRIMNYLLDKGQGYKISSIEIKNKDFKNIVEILEEYITCRTHFAKITDEFTKNAKDKSDFTTVKFYEWFAIDFFEEISETNDLLDWIKMSNGNHYEIDKKVLKRENPNTLAVIDPFAPHQD</sequence>
<name>A0A0M5KC48_9MOLU</name>
<protein>
    <submittedName>
        <fullName evidence="2">Ferritin</fullName>
    </submittedName>
</protein>
<evidence type="ECO:0000313" key="3">
    <source>
        <dbReference type="Proteomes" id="UP000063919"/>
    </source>
</evidence>
<dbReference type="PROSITE" id="PS50905">
    <property type="entry name" value="FERRITIN_LIKE"/>
    <property type="match status" value="1"/>
</dbReference>
<keyword evidence="3" id="KW-1185">Reference proteome</keyword>
<organism evidence="2 3">
    <name type="scientific">Spiroplasma cantharicola</name>
    <dbReference type="NCBI Taxonomy" id="362837"/>
    <lineage>
        <taxon>Bacteria</taxon>
        <taxon>Bacillati</taxon>
        <taxon>Mycoplasmatota</taxon>
        <taxon>Mollicutes</taxon>
        <taxon>Entomoplasmatales</taxon>
        <taxon>Spiroplasmataceae</taxon>
        <taxon>Spiroplasma</taxon>
    </lineage>
</organism>
<evidence type="ECO:0000313" key="2">
    <source>
        <dbReference type="EMBL" id="ALD66051.1"/>
    </source>
</evidence>
<proteinExistence type="predicted"/>
<dbReference type="STRING" id="362837.SCANT_v1c01410"/>
<dbReference type="GO" id="GO:0008199">
    <property type="term" value="F:ferric iron binding"/>
    <property type="evidence" value="ECO:0007669"/>
    <property type="project" value="InterPro"/>
</dbReference>
<dbReference type="InterPro" id="IPR008331">
    <property type="entry name" value="Ferritin_DPS_dom"/>
</dbReference>
<dbReference type="InterPro" id="IPR012347">
    <property type="entry name" value="Ferritin-like"/>
</dbReference>
<accession>A0A0M5KC48</accession>
<evidence type="ECO:0000259" key="1">
    <source>
        <dbReference type="PROSITE" id="PS50905"/>
    </source>
</evidence>
<dbReference type="Gene3D" id="1.20.1260.10">
    <property type="match status" value="1"/>
</dbReference>
<dbReference type="AlphaFoldDB" id="A0A0M5KC48"/>
<dbReference type="OrthoDB" id="9801481at2"/>
<dbReference type="PATRIC" id="fig|362837.3.peg.142"/>
<dbReference type="EMBL" id="CP012622">
    <property type="protein sequence ID" value="ALD66051.1"/>
    <property type="molecule type" value="Genomic_DNA"/>
</dbReference>
<reference evidence="2 3" key="1">
    <citation type="journal article" date="2015" name="Genome Announc.">
        <title>Complete Genome Sequence of Spiroplasma cantharicola CC-1T (DSM 21588), a Bacterium Isolated from Soldier Beetle (Cantharis carolinus).</title>
        <authorList>
            <person name="Lo W.S."/>
            <person name="Liu P.Y."/>
            <person name="Kuo C.H."/>
        </authorList>
    </citation>
    <scope>NUCLEOTIDE SEQUENCE [LARGE SCALE GENOMIC DNA]</scope>
    <source>
        <strain evidence="2 3">CC-1</strain>
    </source>
</reference>
<dbReference type="KEGG" id="scj:SCANT_v1c01410"/>
<dbReference type="InterPro" id="IPR009040">
    <property type="entry name" value="Ferritin-like_diiron"/>
</dbReference>
<gene>
    <name evidence="2" type="primary">ftnA</name>
    <name evidence="2" type="ORF">SCANT_v1c01410</name>
</gene>